<organism evidence="7 8">
    <name type="scientific">Candida albicans P78048</name>
    <dbReference type="NCBI Taxonomy" id="1094989"/>
    <lineage>
        <taxon>Eukaryota</taxon>
        <taxon>Fungi</taxon>
        <taxon>Dikarya</taxon>
        <taxon>Ascomycota</taxon>
        <taxon>Saccharomycotina</taxon>
        <taxon>Pichiomycetes</taxon>
        <taxon>Debaryomycetaceae</taxon>
        <taxon>Candida/Lodderomyces clade</taxon>
        <taxon>Candida</taxon>
    </lineage>
</organism>
<protein>
    <recommendedName>
        <fullName evidence="3">Altered inheritance of mitochondria protein 23, mitochondrial</fullName>
    </recommendedName>
</protein>
<evidence type="ECO:0000256" key="4">
    <source>
        <dbReference type="ARBA" id="ARBA00022946"/>
    </source>
</evidence>
<evidence type="ECO:0000313" key="8">
    <source>
        <dbReference type="Proteomes" id="UP000030161"/>
    </source>
</evidence>
<dbReference type="AlphaFoldDB" id="A0AB34PUP0"/>
<dbReference type="Pfam" id="PF14877">
    <property type="entry name" value="mIF3"/>
    <property type="match status" value="1"/>
</dbReference>
<dbReference type="Proteomes" id="UP000030161">
    <property type="component" value="Unassembled WGS sequence"/>
</dbReference>
<feature type="compositionally biased region" description="Basic residues" evidence="6">
    <location>
        <begin position="386"/>
        <end position="403"/>
    </location>
</feature>
<name>A0AB34PUP0_CANAX</name>
<reference evidence="7 8" key="1">
    <citation type="submission" date="2013-12" db="EMBL/GenBank/DDBJ databases">
        <title>The Genome Sequence of Candida albicans P78048.</title>
        <authorList>
            <consortium name="The Broad Institute Genome Sequencing Platform"/>
            <consortium name="The Broad Institute Genome Sequencing Center for Infectious Disease"/>
            <person name="Cuomo C."/>
            <person name="Bennett R."/>
            <person name="Hirakawa M."/>
            <person name="Noverr M."/>
            <person name="Mitchell A."/>
            <person name="Young S.K."/>
            <person name="Zeng Q."/>
            <person name="Gargeya S."/>
            <person name="Fitzgerald M."/>
            <person name="Abouelleil A."/>
            <person name="Alvarado L."/>
            <person name="Berlin A.M."/>
            <person name="Chapman S.B."/>
            <person name="Dewar J."/>
            <person name="Goldberg J."/>
            <person name="Griggs A."/>
            <person name="Gujja S."/>
            <person name="Hansen M."/>
            <person name="Howarth C."/>
            <person name="Imamovic A."/>
            <person name="Larimer J."/>
            <person name="McCowan C."/>
            <person name="Murphy C."/>
            <person name="Pearson M."/>
            <person name="Priest M."/>
            <person name="Roberts A."/>
            <person name="Saif S."/>
            <person name="Shea T."/>
            <person name="Sykes S."/>
            <person name="Wortman J."/>
            <person name="Nusbaum C."/>
            <person name="Birren B."/>
        </authorList>
    </citation>
    <scope>NUCLEOTIDE SEQUENCE [LARGE SCALE GENOMIC DNA]</scope>
    <source>
        <strain evidence="7 8">P78048</strain>
    </source>
</reference>
<gene>
    <name evidence="7" type="ORF">MG3_03021</name>
</gene>
<evidence type="ECO:0000256" key="3">
    <source>
        <dbReference type="ARBA" id="ARBA00013994"/>
    </source>
</evidence>
<evidence type="ECO:0000256" key="5">
    <source>
        <dbReference type="ARBA" id="ARBA00023128"/>
    </source>
</evidence>
<sequence>MSLRIILKRDFSQCIRVLESGSKSPTIANRFQAQYGNKNNNSKRNTANNGTGNGNRFHNKYNNESRRPYPKTKYQQQQQQQQQQRKPQQHQQYIIDPRKIKFDNGTESARNAIEEIINRVYQLQRNYQIQLITDSGLKKCHLSEILQKLDLSINGLQLIDKSTTTTATTTTTTTNTSDEDLPLIKIITVRDMINQYSTYLNNLKQLELIKLGSSKTLKTLDIKLKLEQKKSTTKEILMKWSINNNDFKLQKTNEIKKLINNNGGNGKSFLINMVYNKRNTNKPINTIFKRRSNTEEDEQELIEIELQRRQLLIENLQSLLTELNCKWTIEGDINTKMTFNVTPKGQPTTIEPSTTTNIVDEEVEDYNNNNNDDDGDCDEKKMNRTERKKRKSEQQKQKQKQKQQSKTNTNSNTAKEEDLDALYSFKIED</sequence>
<feature type="compositionally biased region" description="Low complexity" evidence="6">
    <location>
        <begin position="36"/>
        <end position="50"/>
    </location>
</feature>
<comment type="similarity">
    <text evidence="2">Belongs to the AIM23 family.</text>
</comment>
<dbReference type="GO" id="GO:0005739">
    <property type="term" value="C:mitochondrion"/>
    <property type="evidence" value="ECO:0007669"/>
    <property type="project" value="UniProtKB-SubCell"/>
</dbReference>
<dbReference type="EMBL" id="AJIX01000019">
    <property type="protein sequence ID" value="KGR11105.1"/>
    <property type="molecule type" value="Genomic_DNA"/>
</dbReference>
<feature type="compositionally biased region" description="Acidic residues" evidence="6">
    <location>
        <begin position="365"/>
        <end position="377"/>
    </location>
</feature>
<feature type="compositionally biased region" description="Low complexity" evidence="6">
    <location>
        <begin position="75"/>
        <end position="91"/>
    </location>
</feature>
<proteinExistence type="inferred from homology"/>
<feature type="region of interest" description="Disordered" evidence="6">
    <location>
        <begin position="34"/>
        <end position="91"/>
    </location>
</feature>
<evidence type="ECO:0000256" key="1">
    <source>
        <dbReference type="ARBA" id="ARBA00004173"/>
    </source>
</evidence>
<comment type="caution">
    <text evidence="7">The sequence shown here is derived from an EMBL/GenBank/DDBJ whole genome shotgun (WGS) entry which is preliminary data.</text>
</comment>
<dbReference type="InterPro" id="IPR029427">
    <property type="entry name" value="AIM23"/>
</dbReference>
<keyword evidence="4" id="KW-0809">Transit peptide</keyword>
<comment type="subcellular location">
    <subcellularLocation>
        <location evidence="1">Mitochondrion</location>
    </subcellularLocation>
</comment>
<accession>A0AB34PUP0</accession>
<evidence type="ECO:0000256" key="6">
    <source>
        <dbReference type="SAM" id="MobiDB-lite"/>
    </source>
</evidence>
<evidence type="ECO:0000313" key="7">
    <source>
        <dbReference type="EMBL" id="KGR11105.1"/>
    </source>
</evidence>
<keyword evidence="5" id="KW-0496">Mitochondrion</keyword>
<feature type="region of interest" description="Disordered" evidence="6">
    <location>
        <begin position="365"/>
        <end position="429"/>
    </location>
</feature>
<feature type="compositionally biased region" description="Low complexity" evidence="6">
    <location>
        <begin position="404"/>
        <end position="413"/>
    </location>
</feature>
<evidence type="ECO:0000256" key="2">
    <source>
        <dbReference type="ARBA" id="ARBA00008476"/>
    </source>
</evidence>